<dbReference type="EMBL" id="BMTP01000027">
    <property type="protein sequence ID" value="GGU66273.1"/>
    <property type="molecule type" value="Genomic_DNA"/>
</dbReference>
<dbReference type="Pfam" id="PF09346">
    <property type="entry name" value="SMI1_KNR4"/>
    <property type="match status" value="1"/>
</dbReference>
<dbReference type="Gene3D" id="3.40.1580.10">
    <property type="entry name" value="SMI1/KNR4-like"/>
    <property type="match status" value="1"/>
</dbReference>
<proteinExistence type="predicted"/>
<protein>
    <recommendedName>
        <fullName evidence="1">Knr4/Smi1-like domain-containing protein</fullName>
    </recommendedName>
</protein>
<evidence type="ECO:0000313" key="2">
    <source>
        <dbReference type="EMBL" id="GGU66273.1"/>
    </source>
</evidence>
<dbReference type="Proteomes" id="UP000636661">
    <property type="component" value="Unassembled WGS sequence"/>
</dbReference>
<name>A0A918I3E3_9ACTN</name>
<evidence type="ECO:0000259" key="1">
    <source>
        <dbReference type="Pfam" id="PF09346"/>
    </source>
</evidence>
<organism evidence="2 3">
    <name type="scientific">Streptomyces lavendofoliae</name>
    <dbReference type="NCBI Taxonomy" id="67314"/>
    <lineage>
        <taxon>Bacteria</taxon>
        <taxon>Bacillati</taxon>
        <taxon>Actinomycetota</taxon>
        <taxon>Actinomycetes</taxon>
        <taxon>Kitasatosporales</taxon>
        <taxon>Streptomycetaceae</taxon>
        <taxon>Streptomyces</taxon>
    </lineage>
</organism>
<evidence type="ECO:0000313" key="3">
    <source>
        <dbReference type="Proteomes" id="UP000636661"/>
    </source>
</evidence>
<gene>
    <name evidence="2" type="ORF">GCM10010274_63610</name>
</gene>
<dbReference type="InterPro" id="IPR037883">
    <property type="entry name" value="Knr4/Smi1-like_sf"/>
</dbReference>
<dbReference type="RefSeq" id="WP_189554721.1">
    <property type="nucleotide sequence ID" value="NZ_BMTP01000027.1"/>
</dbReference>
<reference evidence="2" key="1">
    <citation type="journal article" date="2014" name="Int. J. Syst. Evol. Microbiol.">
        <title>Complete genome sequence of Corynebacterium casei LMG S-19264T (=DSM 44701T), isolated from a smear-ripened cheese.</title>
        <authorList>
            <consortium name="US DOE Joint Genome Institute (JGI-PGF)"/>
            <person name="Walter F."/>
            <person name="Albersmeier A."/>
            <person name="Kalinowski J."/>
            <person name="Ruckert C."/>
        </authorList>
    </citation>
    <scope>NUCLEOTIDE SEQUENCE</scope>
    <source>
        <strain evidence="2">JCM 4391</strain>
    </source>
</reference>
<sequence>MSDQVEALSEMLTPFGDDIGDVVDWEAVKSAYGTDFPEDYKAFVRLFGNGTVEGMIGVRIPIVTVDPMVRRVAPLSSSIRTDPAFNRWADPNMDYTLDQLLVWGETDSADVLCWIAVGSNPDGWPVAVYVRGDAAWTVYRCGMAEFLVKLLRGEFSECPITDASLMGLQNPRFLHDREEERLAEQGVYPWD</sequence>
<comment type="caution">
    <text evidence="2">The sequence shown here is derived from an EMBL/GenBank/DDBJ whole genome shotgun (WGS) entry which is preliminary data.</text>
</comment>
<keyword evidence="3" id="KW-1185">Reference proteome</keyword>
<reference evidence="2" key="2">
    <citation type="submission" date="2020-09" db="EMBL/GenBank/DDBJ databases">
        <authorList>
            <person name="Sun Q."/>
            <person name="Ohkuma M."/>
        </authorList>
    </citation>
    <scope>NUCLEOTIDE SEQUENCE</scope>
    <source>
        <strain evidence="2">JCM 4391</strain>
    </source>
</reference>
<dbReference type="SUPFAM" id="SSF160631">
    <property type="entry name" value="SMI1/KNR4-like"/>
    <property type="match status" value="1"/>
</dbReference>
<dbReference type="AlphaFoldDB" id="A0A918I3E3"/>
<dbReference type="InterPro" id="IPR018958">
    <property type="entry name" value="Knr4/Smi1-like_dom"/>
</dbReference>
<accession>A0A918I3E3</accession>
<feature type="domain" description="Knr4/Smi1-like" evidence="1">
    <location>
        <begin position="24"/>
        <end position="141"/>
    </location>
</feature>